<keyword evidence="2" id="KW-0378">Hydrolase</keyword>
<accession>A0A430RQG8</accession>
<name>A0A430RQG8_THESC</name>
<evidence type="ECO:0000256" key="2">
    <source>
        <dbReference type="ARBA" id="ARBA00022801"/>
    </source>
</evidence>
<dbReference type="SMART" id="SM00490">
    <property type="entry name" value="HELICc"/>
    <property type="match status" value="1"/>
</dbReference>
<comment type="caution">
    <text evidence="7">The sequence shown here is derived from an EMBL/GenBank/DDBJ whole genome shotgun (WGS) entry which is preliminary data.</text>
</comment>
<dbReference type="InterPro" id="IPR038718">
    <property type="entry name" value="SNF2-like_sf"/>
</dbReference>
<dbReference type="CDD" id="cd18011">
    <property type="entry name" value="DEXDc_RapA"/>
    <property type="match status" value="1"/>
</dbReference>
<evidence type="ECO:0000256" key="3">
    <source>
        <dbReference type="ARBA" id="ARBA00022806"/>
    </source>
</evidence>
<dbReference type="PROSITE" id="PS51192">
    <property type="entry name" value="HELICASE_ATP_BIND_1"/>
    <property type="match status" value="1"/>
</dbReference>
<gene>
    <name evidence="7" type="ORF">CSW40_13230</name>
</gene>
<dbReference type="CDD" id="cd18793">
    <property type="entry name" value="SF2_C_SNF"/>
    <property type="match status" value="1"/>
</dbReference>
<dbReference type="AlphaFoldDB" id="A0A430RQG8"/>
<keyword evidence="4" id="KW-0067">ATP-binding</keyword>
<evidence type="ECO:0000313" key="7">
    <source>
        <dbReference type="EMBL" id="RTH21384.1"/>
    </source>
</evidence>
<dbReference type="InterPro" id="IPR057342">
    <property type="entry name" value="DEXDc_RapA"/>
</dbReference>
<evidence type="ECO:0000259" key="6">
    <source>
        <dbReference type="PROSITE" id="PS51194"/>
    </source>
</evidence>
<dbReference type="InterPro" id="IPR000330">
    <property type="entry name" value="SNF2_N"/>
</dbReference>
<dbReference type="Proteomes" id="UP000286712">
    <property type="component" value="Unassembled WGS sequence"/>
</dbReference>
<keyword evidence="3 7" id="KW-0347">Helicase</keyword>
<dbReference type="Pfam" id="PF00176">
    <property type="entry name" value="SNF2-rel_dom"/>
    <property type="match status" value="1"/>
</dbReference>
<evidence type="ECO:0000313" key="8">
    <source>
        <dbReference type="Proteomes" id="UP000286712"/>
    </source>
</evidence>
<dbReference type="GO" id="GO:0004386">
    <property type="term" value="F:helicase activity"/>
    <property type="evidence" value="ECO:0007669"/>
    <property type="project" value="UniProtKB-KW"/>
</dbReference>
<organism evidence="7 8">
    <name type="scientific">Thermus scotoductus</name>
    <dbReference type="NCBI Taxonomy" id="37636"/>
    <lineage>
        <taxon>Bacteria</taxon>
        <taxon>Thermotogati</taxon>
        <taxon>Deinococcota</taxon>
        <taxon>Deinococci</taxon>
        <taxon>Thermales</taxon>
        <taxon>Thermaceae</taxon>
        <taxon>Thermus</taxon>
    </lineage>
</organism>
<protein>
    <submittedName>
        <fullName evidence="7">Helicase</fullName>
    </submittedName>
</protein>
<dbReference type="InterPro" id="IPR027417">
    <property type="entry name" value="P-loop_NTPase"/>
</dbReference>
<dbReference type="SUPFAM" id="SSF52540">
    <property type="entry name" value="P-loop containing nucleoside triphosphate hydrolases"/>
    <property type="match status" value="1"/>
</dbReference>
<feature type="domain" description="Helicase C-terminal" evidence="6">
    <location>
        <begin position="466"/>
        <end position="643"/>
    </location>
</feature>
<dbReference type="Pfam" id="PF00271">
    <property type="entry name" value="Helicase_C"/>
    <property type="match status" value="1"/>
</dbReference>
<proteinExistence type="predicted"/>
<evidence type="ECO:0000256" key="1">
    <source>
        <dbReference type="ARBA" id="ARBA00022741"/>
    </source>
</evidence>
<keyword evidence="1" id="KW-0547">Nucleotide-binding</keyword>
<dbReference type="PANTHER" id="PTHR45766:SF6">
    <property type="entry name" value="SWI_SNF-RELATED MATRIX-ASSOCIATED ACTIN-DEPENDENT REGULATOR OF CHROMATIN SUBFAMILY A-LIKE PROTEIN 1"/>
    <property type="match status" value="1"/>
</dbReference>
<dbReference type="InterPro" id="IPR014001">
    <property type="entry name" value="Helicase_ATP-bd"/>
</dbReference>
<dbReference type="EMBL" id="PELW01000398">
    <property type="protein sequence ID" value="RTH21384.1"/>
    <property type="molecule type" value="Genomic_DNA"/>
</dbReference>
<dbReference type="PANTHER" id="PTHR45766">
    <property type="entry name" value="DNA ANNEALING HELICASE AND ENDONUCLEASE ZRANB3 FAMILY MEMBER"/>
    <property type="match status" value="1"/>
</dbReference>
<dbReference type="SMART" id="SM00487">
    <property type="entry name" value="DEXDc"/>
    <property type="match status" value="1"/>
</dbReference>
<dbReference type="GO" id="GO:0016787">
    <property type="term" value="F:hydrolase activity"/>
    <property type="evidence" value="ECO:0007669"/>
    <property type="project" value="UniProtKB-KW"/>
</dbReference>
<dbReference type="InterPro" id="IPR001650">
    <property type="entry name" value="Helicase_C-like"/>
</dbReference>
<evidence type="ECO:0000259" key="5">
    <source>
        <dbReference type="PROSITE" id="PS51192"/>
    </source>
</evidence>
<evidence type="ECO:0000256" key="4">
    <source>
        <dbReference type="ARBA" id="ARBA00022840"/>
    </source>
</evidence>
<dbReference type="GO" id="GO:0005524">
    <property type="term" value="F:ATP binding"/>
    <property type="evidence" value="ECO:0007669"/>
    <property type="project" value="UniProtKB-KW"/>
</dbReference>
<reference evidence="7 8" key="1">
    <citation type="journal article" date="2019" name="Extremophiles">
        <title>Biogeography of thermophiles and predominance of Thermus scotoductus in domestic water heaters.</title>
        <authorList>
            <person name="Wilpiszeski R.L."/>
            <person name="Zhang Z."/>
            <person name="House C.H."/>
        </authorList>
    </citation>
    <scope>NUCLEOTIDE SEQUENCE [LARGE SCALE GENOMIC DNA]</scope>
    <source>
        <strain evidence="7 8">27_S27</strain>
    </source>
</reference>
<dbReference type="Gene3D" id="3.40.50.300">
    <property type="entry name" value="P-loop containing nucleotide triphosphate hydrolases"/>
    <property type="match status" value="1"/>
</dbReference>
<dbReference type="InterPro" id="IPR049730">
    <property type="entry name" value="SNF2/RAD54-like_C"/>
</dbReference>
<sequence>MQPGGIVRFRDRDWVLLPSDEEHIYRLRPLTGLTDEVVAVHRDLSTIIAYTLPEERIHPSRFPPPSPEDLSDTASAHLLWQAARLSLREGAAPLRSLGRISLRPRVYQFVPLLMALRLDPVRLFIADDVGVGKTIKALLIARELIDRGEVRRMAVLCPPYLCDQWEKELREKFNLEAVVIRSSTLGRLERHKPAHLSLYEHYPIQVISIDWVKSDRNKYQFLQFCPELVIVDEAHGAAEADPRNRKQQQRHQLLREIAQDERRHLILLTATPHSGVEGAFRSLLGLLRPEFRELDMGSLTEAQRAELARHFVQRTRKDIEQDWEEGRCFPERISVDVTYALSAKYRELFDRTYEFCSEIVQSGEGLEERKRRVRYWGALALLRAVMSSPAAAVAALEKRAGAPELGEEEPDFGPFIFEPTDELVDDEAPTPPIEEAEATLPESDRRRLRRLARMARELLHSEEDTKLTACVETVRSLLQEGFHPIIWCRYVATAEYVGEALRHALKVAPSGLTGDGVQVTVITGRIGEEERRMRIEAIDPEGPRVLVATDCLSEGINLQEKFTAVLHYDLPWNPNRLEQREGRVDRYGQTAAKVKAVRFFGRDNPVDGAVIDVLLDKAREIHRALGTYVPVPEESESVMEAIFNSLFLRGRDRLQGLQLPLFEENVALQAFHRRWELDAERERTNRTRFAQRALKPEEVRRELEGVDRVLGDPDAVREFVLSAAQRLGLSVRRDPKDADVFLIDVSEESLRTLPDPIRVTRQRILSELAHPSPVAPQGSPFGADRRSPTWRVSFVSPTPEGAEYLGRNHRFVTALARYLLEEALTKGKDAVASRCGVMRTRAVDTLTALLLLRVRYLVEIPERVPLLSEEVLVMGYHSLSDEEDPWLDDDEALRLLAEAKPDANIPFAEKRELVEMVLEEIGAWGGDGQVWGAGHPLQARIRARIGGRAKELEESHKRIRKAVSLRVRELRVLPQFPPDLLGLLVLQPVVRP</sequence>
<dbReference type="Gene3D" id="3.40.50.10810">
    <property type="entry name" value="Tandem AAA-ATPase domain"/>
    <property type="match status" value="1"/>
</dbReference>
<dbReference type="PROSITE" id="PS51194">
    <property type="entry name" value="HELICASE_CTER"/>
    <property type="match status" value="1"/>
</dbReference>
<feature type="domain" description="Helicase ATP-binding" evidence="5">
    <location>
        <begin position="114"/>
        <end position="290"/>
    </location>
</feature>